<dbReference type="PROSITE" id="PS51898">
    <property type="entry name" value="TYR_RECOMBINASE"/>
    <property type="match status" value="1"/>
</dbReference>
<keyword evidence="7 11" id="KW-0229">DNA integration</keyword>
<dbReference type="InterPro" id="IPR002104">
    <property type="entry name" value="Integrase_catalytic"/>
</dbReference>
<comment type="function">
    <text evidence="11">Site-specific tyrosine recombinase, which acts by catalyzing the cutting and rejoining of the recombining DNA molecules. The XerC-XerD complex is essential to convert dimers of the bacterial chromosome into monomers to permit their segregation at cell division. It also contributes to the segregational stability of plasmids.</text>
</comment>
<feature type="domain" description="Tyr recombinase" evidence="12">
    <location>
        <begin position="107"/>
        <end position="300"/>
    </location>
</feature>
<dbReference type="InterPro" id="IPR013762">
    <property type="entry name" value="Integrase-like_cat_sf"/>
</dbReference>
<dbReference type="EMBL" id="JAZDRP010000003">
    <property type="protein sequence ID" value="MEE2526062.1"/>
    <property type="molecule type" value="Genomic_DNA"/>
</dbReference>
<proteinExistence type="inferred from homology"/>
<evidence type="ECO:0000256" key="1">
    <source>
        <dbReference type="ARBA" id="ARBA00004496"/>
    </source>
</evidence>
<feature type="active site" evidence="11">
    <location>
        <position position="278"/>
    </location>
</feature>
<keyword evidence="6 11" id="KW-0159">Chromosome partition</keyword>
<dbReference type="SUPFAM" id="SSF56349">
    <property type="entry name" value="DNA breaking-rejoining enzymes"/>
    <property type="match status" value="1"/>
</dbReference>
<dbReference type="Pfam" id="PF02899">
    <property type="entry name" value="Phage_int_SAM_1"/>
    <property type="match status" value="1"/>
</dbReference>
<reference evidence="14 15" key="1">
    <citation type="submission" date="2024-01" db="EMBL/GenBank/DDBJ databases">
        <title>Hyphobacterium bacterium isolated from marine sediment.</title>
        <authorList>
            <person name="Zhao S."/>
        </authorList>
    </citation>
    <scope>NUCLEOTIDE SEQUENCE [LARGE SCALE GENOMIC DNA]</scope>
    <source>
        <strain evidence="15">HN65</strain>
    </source>
</reference>
<evidence type="ECO:0000259" key="12">
    <source>
        <dbReference type="PROSITE" id="PS51898"/>
    </source>
</evidence>
<dbReference type="Proteomes" id="UP001354971">
    <property type="component" value="Unassembled WGS sequence"/>
</dbReference>
<dbReference type="Gene3D" id="1.10.443.10">
    <property type="entry name" value="Intergrase catalytic core"/>
    <property type="match status" value="1"/>
</dbReference>
<evidence type="ECO:0000256" key="5">
    <source>
        <dbReference type="ARBA" id="ARBA00022618"/>
    </source>
</evidence>
<evidence type="ECO:0000313" key="15">
    <source>
        <dbReference type="Proteomes" id="UP001354971"/>
    </source>
</evidence>
<dbReference type="SUPFAM" id="SSF47823">
    <property type="entry name" value="lambda integrase-like, N-terminal domain"/>
    <property type="match status" value="1"/>
</dbReference>
<organism evidence="14 15">
    <name type="scientific">Hyphobacterium lacteum</name>
    <dbReference type="NCBI Taxonomy" id="3116575"/>
    <lineage>
        <taxon>Bacteria</taxon>
        <taxon>Pseudomonadati</taxon>
        <taxon>Pseudomonadota</taxon>
        <taxon>Alphaproteobacteria</taxon>
        <taxon>Maricaulales</taxon>
        <taxon>Maricaulaceae</taxon>
        <taxon>Hyphobacterium</taxon>
    </lineage>
</organism>
<accession>A0ABU7LQ83</accession>
<dbReference type="Gene3D" id="1.10.150.130">
    <property type="match status" value="1"/>
</dbReference>
<dbReference type="InterPro" id="IPR011932">
    <property type="entry name" value="Recomb_XerD"/>
</dbReference>
<evidence type="ECO:0000256" key="6">
    <source>
        <dbReference type="ARBA" id="ARBA00022829"/>
    </source>
</evidence>
<evidence type="ECO:0000256" key="10">
    <source>
        <dbReference type="ARBA" id="ARBA00023306"/>
    </source>
</evidence>
<keyword evidence="10 11" id="KW-0131">Cell cycle</keyword>
<keyword evidence="9 11" id="KW-0233">DNA recombination</keyword>
<evidence type="ECO:0000259" key="13">
    <source>
        <dbReference type="PROSITE" id="PS51900"/>
    </source>
</evidence>
<gene>
    <name evidence="11" type="primary">xerD</name>
    <name evidence="14" type="ORF">V0U79_06765</name>
</gene>
<evidence type="ECO:0000313" key="14">
    <source>
        <dbReference type="EMBL" id="MEE2526062.1"/>
    </source>
</evidence>
<dbReference type="PROSITE" id="PS51900">
    <property type="entry name" value="CB"/>
    <property type="match status" value="1"/>
</dbReference>
<evidence type="ECO:0000256" key="3">
    <source>
        <dbReference type="ARBA" id="ARBA00015810"/>
    </source>
</evidence>
<name>A0ABU7LQ83_9PROT</name>
<dbReference type="HAMAP" id="MF_01808">
    <property type="entry name" value="Recomb_XerC_XerD"/>
    <property type="match status" value="1"/>
</dbReference>
<dbReference type="InterPro" id="IPR010998">
    <property type="entry name" value="Integrase_recombinase_N"/>
</dbReference>
<evidence type="ECO:0000256" key="7">
    <source>
        <dbReference type="ARBA" id="ARBA00022908"/>
    </source>
</evidence>
<evidence type="ECO:0000256" key="8">
    <source>
        <dbReference type="ARBA" id="ARBA00023125"/>
    </source>
</evidence>
<dbReference type="NCBIfam" id="NF001399">
    <property type="entry name" value="PRK00283.1"/>
    <property type="match status" value="1"/>
</dbReference>
<comment type="subunit">
    <text evidence="11">Forms a cyclic heterotetrameric complex composed of two molecules of XerC and two molecules of XerD.</text>
</comment>
<dbReference type="InterPro" id="IPR023009">
    <property type="entry name" value="Tyrosine_recombinase_XerC/XerD"/>
</dbReference>
<dbReference type="RefSeq" id="WP_330198721.1">
    <property type="nucleotide sequence ID" value="NZ_JAZDRP010000003.1"/>
</dbReference>
<comment type="subcellular location">
    <subcellularLocation>
        <location evidence="1 11">Cytoplasm</location>
    </subcellularLocation>
</comment>
<dbReference type="InterPro" id="IPR044068">
    <property type="entry name" value="CB"/>
</dbReference>
<evidence type="ECO:0000256" key="9">
    <source>
        <dbReference type="ARBA" id="ARBA00023172"/>
    </source>
</evidence>
<keyword evidence="5 11" id="KW-0132">Cell division</keyword>
<dbReference type="InterPro" id="IPR050090">
    <property type="entry name" value="Tyrosine_recombinase_XerCD"/>
</dbReference>
<feature type="active site" description="O-(3'-phospho-DNA)-tyrosine intermediate" evidence="11">
    <location>
        <position position="287"/>
    </location>
</feature>
<dbReference type="InterPro" id="IPR004107">
    <property type="entry name" value="Integrase_SAM-like_N"/>
</dbReference>
<protein>
    <recommendedName>
        <fullName evidence="3 11">Tyrosine recombinase XerD</fullName>
    </recommendedName>
</protein>
<feature type="active site" evidence="11">
    <location>
        <position position="148"/>
    </location>
</feature>
<keyword evidence="4 11" id="KW-0963">Cytoplasm</keyword>
<dbReference type="HAMAP" id="MF_01807">
    <property type="entry name" value="Recomb_XerD"/>
    <property type="match status" value="1"/>
</dbReference>
<evidence type="ECO:0000256" key="11">
    <source>
        <dbReference type="HAMAP-Rule" id="MF_01807"/>
    </source>
</evidence>
<feature type="active site" evidence="11">
    <location>
        <position position="172"/>
    </location>
</feature>
<feature type="domain" description="Core-binding (CB)" evidence="13">
    <location>
        <begin position="1"/>
        <end position="86"/>
    </location>
</feature>
<feature type="active site" evidence="11">
    <location>
        <position position="252"/>
    </location>
</feature>
<sequence length="308" mass="33595">MSDTQLIDLFLDMMAAERGASKNTLDAYRRDLEDMSMRLSSRGRSFMSASTGDIEACLAEMAREGLSASTTARRLSATRRLFRFLLAEGRRADDPARSMSGPKRGRPLPKVMSEADVDALFAAAEALEGVRGARARALLEILYAGGLRVTELVTLSLNAVTRAQSTLHVTGKGGKERLVPLTPPAMEAIRDWLTVRENSLPKGNPSAMTRAQRFLFPSSSAAEGHLTREQFARILKDIAAAAGLDPKKISPHVLRHAFATHLLANGADLRSVQTLLGHADISTTQIYTHVLEERLKTLVETAHPLAKR</sequence>
<dbReference type="CDD" id="cd00798">
    <property type="entry name" value="INT_XerDC_C"/>
    <property type="match status" value="1"/>
</dbReference>
<evidence type="ECO:0000256" key="4">
    <source>
        <dbReference type="ARBA" id="ARBA00022490"/>
    </source>
</evidence>
<evidence type="ECO:0000256" key="2">
    <source>
        <dbReference type="ARBA" id="ARBA00010450"/>
    </source>
</evidence>
<keyword evidence="15" id="KW-1185">Reference proteome</keyword>
<keyword evidence="8 11" id="KW-0238">DNA-binding</keyword>
<feature type="active site" evidence="11">
    <location>
        <position position="255"/>
    </location>
</feature>
<comment type="similarity">
    <text evidence="2 11">Belongs to the 'phage' integrase family. XerD subfamily.</text>
</comment>
<dbReference type="PANTHER" id="PTHR30349:SF90">
    <property type="entry name" value="TYROSINE RECOMBINASE XERD"/>
    <property type="match status" value="1"/>
</dbReference>
<comment type="caution">
    <text evidence="14">The sequence shown here is derived from an EMBL/GenBank/DDBJ whole genome shotgun (WGS) entry which is preliminary data.</text>
</comment>
<dbReference type="Pfam" id="PF00589">
    <property type="entry name" value="Phage_integrase"/>
    <property type="match status" value="1"/>
</dbReference>
<dbReference type="PANTHER" id="PTHR30349">
    <property type="entry name" value="PHAGE INTEGRASE-RELATED"/>
    <property type="match status" value="1"/>
</dbReference>
<dbReference type="InterPro" id="IPR011010">
    <property type="entry name" value="DNA_brk_join_enz"/>
</dbReference>